<comment type="subcellular location">
    <subcellularLocation>
        <location evidence="2">Cell membrane</location>
        <topology evidence="2">Multi-pass membrane protein</topology>
    </subcellularLocation>
</comment>
<dbReference type="GO" id="GO:0015297">
    <property type="term" value="F:antiporter activity"/>
    <property type="evidence" value="ECO:0007669"/>
    <property type="project" value="UniProtKB-KW"/>
</dbReference>
<dbReference type="PIRSF" id="PIRSF006603">
    <property type="entry name" value="DinF"/>
    <property type="match status" value="1"/>
</dbReference>
<dbReference type="PANTHER" id="PTHR43298:SF2">
    <property type="entry name" value="FMN_FAD EXPORTER YEEO-RELATED"/>
    <property type="match status" value="1"/>
</dbReference>
<feature type="transmembrane region" description="Helical" evidence="13">
    <location>
        <begin position="441"/>
        <end position="460"/>
    </location>
</feature>
<evidence type="ECO:0000313" key="15">
    <source>
        <dbReference type="Proteomes" id="UP000481033"/>
    </source>
</evidence>
<evidence type="ECO:0000256" key="1">
    <source>
        <dbReference type="ARBA" id="ARBA00003408"/>
    </source>
</evidence>
<dbReference type="EMBL" id="QXHD01000004">
    <property type="protein sequence ID" value="NEZ57201.1"/>
    <property type="molecule type" value="Genomic_DNA"/>
</dbReference>
<feature type="transmembrane region" description="Helical" evidence="13">
    <location>
        <begin position="245"/>
        <end position="272"/>
    </location>
</feature>
<dbReference type="Pfam" id="PF01554">
    <property type="entry name" value="MatE"/>
    <property type="match status" value="2"/>
</dbReference>
<evidence type="ECO:0000256" key="8">
    <source>
        <dbReference type="ARBA" id="ARBA00022692"/>
    </source>
</evidence>
<feature type="transmembrane region" description="Helical" evidence="13">
    <location>
        <begin position="292"/>
        <end position="315"/>
    </location>
</feature>
<dbReference type="CDD" id="cd13133">
    <property type="entry name" value="MATE_like_7"/>
    <property type="match status" value="1"/>
</dbReference>
<dbReference type="PANTHER" id="PTHR43298">
    <property type="entry name" value="MULTIDRUG RESISTANCE PROTEIN NORM-RELATED"/>
    <property type="match status" value="1"/>
</dbReference>
<gene>
    <name evidence="14" type="ORF">DXZ20_16255</name>
</gene>
<feature type="transmembrane region" description="Helical" evidence="13">
    <location>
        <begin position="146"/>
        <end position="167"/>
    </location>
</feature>
<feature type="transmembrane region" description="Helical" evidence="13">
    <location>
        <begin position="59"/>
        <end position="84"/>
    </location>
</feature>
<comment type="similarity">
    <text evidence="3">Belongs to the multi antimicrobial extrusion (MATE) (TC 2.A.66.1) family.</text>
</comment>
<accession>A0A6M0RNH9</accession>
<dbReference type="GO" id="GO:0006811">
    <property type="term" value="P:monoatomic ion transport"/>
    <property type="evidence" value="ECO:0007669"/>
    <property type="project" value="UniProtKB-KW"/>
</dbReference>
<feature type="transmembrane region" description="Helical" evidence="13">
    <location>
        <begin position="104"/>
        <end position="126"/>
    </location>
</feature>
<dbReference type="Proteomes" id="UP000481033">
    <property type="component" value="Unassembled WGS sequence"/>
</dbReference>
<keyword evidence="10" id="KW-0406">Ion transport</keyword>
<keyword evidence="8 13" id="KW-0812">Transmembrane</keyword>
<evidence type="ECO:0000256" key="2">
    <source>
        <dbReference type="ARBA" id="ARBA00004651"/>
    </source>
</evidence>
<evidence type="ECO:0000256" key="7">
    <source>
        <dbReference type="ARBA" id="ARBA00022475"/>
    </source>
</evidence>
<evidence type="ECO:0000256" key="11">
    <source>
        <dbReference type="ARBA" id="ARBA00023136"/>
    </source>
</evidence>
<feature type="transmembrane region" description="Helical" evidence="13">
    <location>
        <begin position="27"/>
        <end position="47"/>
    </location>
</feature>
<keyword evidence="15" id="KW-1185">Reference proteome</keyword>
<evidence type="ECO:0000256" key="9">
    <source>
        <dbReference type="ARBA" id="ARBA00022989"/>
    </source>
</evidence>
<comment type="function">
    <text evidence="1">Multidrug efflux pump.</text>
</comment>
<dbReference type="NCBIfam" id="TIGR00797">
    <property type="entry name" value="matE"/>
    <property type="match status" value="1"/>
</dbReference>
<dbReference type="InterPro" id="IPR050222">
    <property type="entry name" value="MATE_MdtK"/>
</dbReference>
<proteinExistence type="inferred from homology"/>
<dbReference type="RefSeq" id="WP_163699272.1">
    <property type="nucleotide sequence ID" value="NZ_QXHD01000004.1"/>
</dbReference>
<dbReference type="GO" id="GO:0042910">
    <property type="term" value="F:xenobiotic transmembrane transporter activity"/>
    <property type="evidence" value="ECO:0007669"/>
    <property type="project" value="InterPro"/>
</dbReference>
<name>A0A6M0RNH9_9CYAN</name>
<organism evidence="14 15">
    <name type="scientific">Adonisia turfae CCMR0081</name>
    <dbReference type="NCBI Taxonomy" id="2292702"/>
    <lineage>
        <taxon>Bacteria</taxon>
        <taxon>Bacillati</taxon>
        <taxon>Cyanobacteriota</taxon>
        <taxon>Adonisia</taxon>
        <taxon>Adonisia turfae</taxon>
    </lineage>
</organism>
<evidence type="ECO:0000256" key="6">
    <source>
        <dbReference type="ARBA" id="ARBA00022449"/>
    </source>
</evidence>
<feature type="transmembrane region" description="Helical" evidence="13">
    <location>
        <begin position="174"/>
        <end position="197"/>
    </location>
</feature>
<keyword evidence="11 13" id="KW-0472">Membrane</keyword>
<evidence type="ECO:0000313" key="14">
    <source>
        <dbReference type="EMBL" id="NEZ57201.1"/>
    </source>
</evidence>
<evidence type="ECO:0000256" key="5">
    <source>
        <dbReference type="ARBA" id="ARBA00022448"/>
    </source>
</evidence>
<dbReference type="GO" id="GO:0005886">
    <property type="term" value="C:plasma membrane"/>
    <property type="evidence" value="ECO:0007669"/>
    <property type="project" value="UniProtKB-SubCell"/>
</dbReference>
<evidence type="ECO:0000256" key="3">
    <source>
        <dbReference type="ARBA" id="ARBA00010199"/>
    </source>
</evidence>
<feature type="transmembrane region" description="Helical" evidence="13">
    <location>
        <begin position="371"/>
        <end position="392"/>
    </location>
</feature>
<dbReference type="AlphaFoldDB" id="A0A6M0RNH9"/>
<evidence type="ECO:0000256" key="10">
    <source>
        <dbReference type="ARBA" id="ARBA00023065"/>
    </source>
</evidence>
<keyword evidence="7" id="KW-1003">Cell membrane</keyword>
<reference evidence="14 15" key="1">
    <citation type="journal article" date="2020" name="Microb. Ecol.">
        <title>Ecogenomics of the Marine Benthic Filamentous Cyanobacterium Adonisia.</title>
        <authorList>
            <person name="Walter J.M."/>
            <person name="Coutinho F.H."/>
            <person name="Leomil L."/>
            <person name="Hargreaves P.I."/>
            <person name="Campeao M.E."/>
            <person name="Vieira V.V."/>
            <person name="Silva B.S."/>
            <person name="Fistarol G.O."/>
            <person name="Salomon P.S."/>
            <person name="Sawabe T."/>
            <person name="Mino S."/>
            <person name="Hosokawa M."/>
            <person name="Miyashita H."/>
            <person name="Maruyama F."/>
            <person name="van Verk M.C."/>
            <person name="Dutilh B.E."/>
            <person name="Thompson C.C."/>
            <person name="Thompson F.L."/>
        </authorList>
    </citation>
    <scope>NUCLEOTIDE SEQUENCE [LARGE SCALE GENOMIC DNA]</scope>
    <source>
        <strain evidence="14 15">CCMR0081</strain>
    </source>
</reference>
<dbReference type="InterPro" id="IPR048279">
    <property type="entry name" value="MdtK-like"/>
</dbReference>
<keyword evidence="5" id="KW-0813">Transport</keyword>
<dbReference type="InterPro" id="IPR002528">
    <property type="entry name" value="MATE_fam"/>
</dbReference>
<evidence type="ECO:0000256" key="4">
    <source>
        <dbReference type="ARBA" id="ARBA00020268"/>
    </source>
</evidence>
<evidence type="ECO:0000256" key="13">
    <source>
        <dbReference type="SAM" id="Phobius"/>
    </source>
</evidence>
<feature type="transmembrane region" description="Helical" evidence="13">
    <location>
        <begin position="327"/>
        <end position="351"/>
    </location>
</feature>
<keyword evidence="9 13" id="KW-1133">Transmembrane helix</keyword>
<protein>
    <recommendedName>
        <fullName evidence="4">Probable multidrug resistance protein NorM</fullName>
    </recommendedName>
    <alternativeName>
        <fullName evidence="12">Multidrug-efflux transporter</fullName>
    </alternativeName>
</protein>
<evidence type="ECO:0000256" key="12">
    <source>
        <dbReference type="ARBA" id="ARBA00031636"/>
    </source>
</evidence>
<keyword evidence="6" id="KW-0050">Antiport</keyword>
<comment type="caution">
    <text evidence="14">The sequence shown here is derived from an EMBL/GenBank/DDBJ whole genome shotgun (WGS) entry which is preliminary data.</text>
</comment>
<feature type="transmembrane region" description="Helical" evidence="13">
    <location>
        <begin position="203"/>
        <end position="224"/>
    </location>
</feature>
<sequence length="473" mass="51694">MAYQTESLLPVAKVDWRGKRRVDYRGILLLAFPLFLSNGVQAVLNLTDSWFIGRLSTDAIAAMGALYFLILVLFVLFGGVGMYVQTLVAQAYGEGKYHQAAQAVGAGFWGALLLTPLFVLLAISGVELLKLFQFSPVVEQLAIDYWIPRLLGLTIAIINLGLTAFFNGVGRTTITLWVSIAIALLNVVLNESLMFQLGMGMAGAAWATTLSLMAGMVLFLWVFLSREIRQDFQSHRIWKPQWQAIRYLFAVGLPLGFLMTADLTGIAFFQIMQVKLGVVPGAATQVVMMLTSTAYMPTLGIAQAGTTLVGQSIGAGNRRWAKRLGNIAIALCVLYSISVNVLLAFNGQWLIPLFVTTTDAHVEAVIQLSQTLLWLAVVYNAFNALNIGSAFCLQGTGDVKVPSLFAVLLSWLGFVPLTHILTFEQGEGLVDFLPQLGVGIFGGWSAAILFTLLLSSFLFLRWRFGGWQKTSSR</sequence>
<feature type="transmembrane region" description="Helical" evidence="13">
    <location>
        <begin position="404"/>
        <end position="421"/>
    </location>
</feature>